<keyword evidence="4" id="KW-0997">Cell inner membrane</keyword>
<proteinExistence type="predicted"/>
<dbReference type="InterPro" id="IPR000390">
    <property type="entry name" value="Small_drug/metabolite_transptr"/>
</dbReference>
<dbReference type="Gene3D" id="1.10.3730.20">
    <property type="match status" value="1"/>
</dbReference>
<feature type="transmembrane region" description="Helical" evidence="11">
    <location>
        <begin position="145"/>
        <end position="165"/>
    </location>
</feature>
<keyword evidence="8 11" id="KW-1133">Transmembrane helix</keyword>
<keyword evidence="6 11" id="KW-0812">Transmembrane</keyword>
<dbReference type="OrthoDB" id="9783707at2"/>
<evidence type="ECO:0000313" key="14">
    <source>
        <dbReference type="EMBL" id="SEO12910.1"/>
    </source>
</evidence>
<feature type="chain" id="PRO_5010274770" evidence="12">
    <location>
        <begin position="18"/>
        <end position="279"/>
    </location>
</feature>
<dbReference type="GO" id="GO:0005886">
    <property type="term" value="C:plasma membrane"/>
    <property type="evidence" value="ECO:0007669"/>
    <property type="project" value="UniProtKB-SubCell"/>
</dbReference>
<evidence type="ECO:0000256" key="3">
    <source>
        <dbReference type="ARBA" id="ARBA00022516"/>
    </source>
</evidence>
<evidence type="ECO:0000256" key="10">
    <source>
        <dbReference type="ARBA" id="ARBA00023136"/>
    </source>
</evidence>
<dbReference type="InterPro" id="IPR000620">
    <property type="entry name" value="EamA_dom"/>
</dbReference>
<evidence type="ECO:0000256" key="12">
    <source>
        <dbReference type="SAM" id="SignalP"/>
    </source>
</evidence>
<comment type="subcellular location">
    <subcellularLocation>
        <location evidence="1">Cell membrane</location>
        <topology evidence="1">Multi-pass membrane protein</topology>
    </subcellularLocation>
</comment>
<dbReference type="GO" id="GO:0009245">
    <property type="term" value="P:lipid A biosynthetic process"/>
    <property type="evidence" value="ECO:0007669"/>
    <property type="project" value="UniProtKB-KW"/>
</dbReference>
<organism evidence="14 15">
    <name type="scientific">Pseudorhodobacter antarcticus</name>
    <dbReference type="NCBI Taxonomy" id="1077947"/>
    <lineage>
        <taxon>Bacteria</taxon>
        <taxon>Pseudomonadati</taxon>
        <taxon>Pseudomonadota</taxon>
        <taxon>Alphaproteobacteria</taxon>
        <taxon>Rhodobacterales</taxon>
        <taxon>Paracoccaceae</taxon>
        <taxon>Pseudorhodobacter</taxon>
    </lineage>
</organism>
<keyword evidence="3" id="KW-0444">Lipid biosynthesis</keyword>
<evidence type="ECO:0000313" key="15">
    <source>
        <dbReference type="Proteomes" id="UP000183002"/>
    </source>
</evidence>
<evidence type="ECO:0000256" key="2">
    <source>
        <dbReference type="ARBA" id="ARBA00022475"/>
    </source>
</evidence>
<evidence type="ECO:0000256" key="7">
    <source>
        <dbReference type="ARBA" id="ARBA00022985"/>
    </source>
</evidence>
<keyword evidence="7" id="KW-0448">Lipopolysaccharide biosynthesis</keyword>
<dbReference type="Proteomes" id="UP000183002">
    <property type="component" value="Unassembled WGS sequence"/>
</dbReference>
<dbReference type="PANTHER" id="PTHR30561:SF9">
    <property type="entry name" value="4-AMINO-4-DEOXY-L-ARABINOSE-PHOSPHOUNDECAPRENOL FLIPPASE SUBUNIT ARNF-RELATED"/>
    <property type="match status" value="1"/>
</dbReference>
<feature type="transmembrane region" description="Helical" evidence="11">
    <location>
        <begin position="204"/>
        <end position="225"/>
    </location>
</feature>
<keyword evidence="10 11" id="KW-0472">Membrane</keyword>
<dbReference type="GO" id="GO:0022857">
    <property type="term" value="F:transmembrane transporter activity"/>
    <property type="evidence" value="ECO:0007669"/>
    <property type="project" value="InterPro"/>
</dbReference>
<evidence type="ECO:0000256" key="1">
    <source>
        <dbReference type="ARBA" id="ARBA00004651"/>
    </source>
</evidence>
<evidence type="ECO:0000256" key="9">
    <source>
        <dbReference type="ARBA" id="ARBA00023098"/>
    </source>
</evidence>
<dbReference type="GO" id="GO:0009103">
    <property type="term" value="P:lipopolysaccharide biosynthetic process"/>
    <property type="evidence" value="ECO:0007669"/>
    <property type="project" value="UniProtKB-KW"/>
</dbReference>
<name>A0A1H8M6M4_9RHOB</name>
<accession>A0A1H8M6M4</accession>
<keyword evidence="5" id="KW-0441">Lipid A biosynthesis</keyword>
<evidence type="ECO:0000256" key="11">
    <source>
        <dbReference type="SAM" id="Phobius"/>
    </source>
</evidence>
<evidence type="ECO:0000256" key="4">
    <source>
        <dbReference type="ARBA" id="ARBA00022519"/>
    </source>
</evidence>
<dbReference type="Pfam" id="PF00892">
    <property type="entry name" value="EamA"/>
    <property type="match status" value="2"/>
</dbReference>
<reference evidence="14 15" key="1">
    <citation type="submission" date="2016-10" db="EMBL/GenBank/DDBJ databases">
        <authorList>
            <person name="de Groot N.N."/>
        </authorList>
    </citation>
    <scope>NUCLEOTIDE SEQUENCE [LARGE SCALE GENOMIC DNA]</scope>
    <source>
        <strain evidence="14 15">CGMCC 1.10836</strain>
    </source>
</reference>
<keyword evidence="9" id="KW-0443">Lipid metabolism</keyword>
<feature type="transmembrane region" description="Helical" evidence="11">
    <location>
        <begin position="115"/>
        <end position="133"/>
    </location>
</feature>
<evidence type="ECO:0000256" key="5">
    <source>
        <dbReference type="ARBA" id="ARBA00022556"/>
    </source>
</evidence>
<evidence type="ECO:0000256" key="8">
    <source>
        <dbReference type="ARBA" id="ARBA00022989"/>
    </source>
</evidence>
<feature type="domain" description="EamA" evidence="13">
    <location>
        <begin position="143"/>
        <end position="276"/>
    </location>
</feature>
<dbReference type="EMBL" id="FOCO01000050">
    <property type="protein sequence ID" value="SEO12910.1"/>
    <property type="molecule type" value="Genomic_DNA"/>
</dbReference>
<protein>
    <submittedName>
        <fullName evidence="14">EamA-like transporter family protein</fullName>
    </submittedName>
</protein>
<keyword evidence="15" id="KW-1185">Reference proteome</keyword>
<evidence type="ECO:0000259" key="13">
    <source>
        <dbReference type="Pfam" id="PF00892"/>
    </source>
</evidence>
<dbReference type="STRING" id="1077947.SAMN05216227_105012"/>
<dbReference type="SUPFAM" id="SSF103481">
    <property type="entry name" value="Multidrug resistance efflux transporter EmrE"/>
    <property type="match status" value="2"/>
</dbReference>
<dbReference type="AlphaFoldDB" id="A0A1H8M6M4"/>
<dbReference type="RefSeq" id="WP_050520013.1">
    <property type="nucleotide sequence ID" value="NZ_FOCO01000050.1"/>
</dbReference>
<dbReference type="PANTHER" id="PTHR30561">
    <property type="entry name" value="SMR FAMILY PROTON-DEPENDENT DRUG EFFLUX TRANSPORTER SUGE"/>
    <property type="match status" value="1"/>
</dbReference>
<feature type="transmembrane region" description="Helical" evidence="11">
    <location>
        <begin position="62"/>
        <end position="80"/>
    </location>
</feature>
<feature type="transmembrane region" description="Helical" evidence="11">
    <location>
        <begin position="171"/>
        <end position="192"/>
    </location>
</feature>
<feature type="domain" description="EamA" evidence="13">
    <location>
        <begin position="5"/>
        <end position="131"/>
    </location>
</feature>
<dbReference type="InterPro" id="IPR037185">
    <property type="entry name" value="EmrE-like"/>
</dbReference>
<keyword evidence="12" id="KW-0732">Signal</keyword>
<feature type="transmembrane region" description="Helical" evidence="11">
    <location>
        <begin position="231"/>
        <end position="253"/>
    </location>
</feature>
<evidence type="ECO:0000256" key="6">
    <source>
        <dbReference type="ARBA" id="ARBA00022692"/>
    </source>
</evidence>
<feature type="transmembrane region" description="Helical" evidence="11">
    <location>
        <begin position="260"/>
        <end position="278"/>
    </location>
</feature>
<feature type="signal peptide" evidence="12">
    <location>
        <begin position="1"/>
        <end position="17"/>
    </location>
</feature>
<feature type="transmembrane region" description="Helical" evidence="11">
    <location>
        <begin position="30"/>
        <end position="50"/>
    </location>
</feature>
<keyword evidence="2" id="KW-1003">Cell membrane</keyword>
<sequence>MTAFALGLVLFSALLHASWNAMLKAVDDRAGVLGAVSLAHALAGVVLIALSPIPDRASWPSIFISTVVHYGYYLLLFRAYRHGDLSQVYPISRGLAPAFVALSAWLIIGETMSPLGWLGLAAISAGICLLAMLRGAAQAPGSTIALALLLGVCIGTYSVADGIGIRQAGTATGYMGWLFLCEAPVPLVIALHRRRNRGHFAPRTLILGLLGGVAAVTAYGLVLYVKTIAPLGAVSALRESSVIIAAMIGVLVFGERPWRGRMLAAVVVALGVIAVSQAG</sequence>
<gene>
    <name evidence="14" type="ORF">SAMN05216227_105012</name>
</gene>